<comment type="caution">
    <text evidence="1">The sequence shown here is derived from an EMBL/GenBank/DDBJ whole genome shotgun (WGS) entry which is preliminary data.</text>
</comment>
<gene>
    <name evidence="1" type="ORF">BSTER_0871</name>
</gene>
<dbReference type="EMBL" id="JGZQ01000003">
    <property type="protein sequence ID" value="KFI98289.1"/>
    <property type="molecule type" value="Genomic_DNA"/>
</dbReference>
<sequence>MNTNHCAYESQHEPKNIKVQGLRGRWDVCLHAVEKNGTREYWWVLNADGVDGEEGYWTTRKAKGEYKYFCDAGWGDADNAITHLEEELAD</sequence>
<proteinExistence type="predicted"/>
<evidence type="ECO:0000313" key="1">
    <source>
        <dbReference type="EMBL" id="KFI98289.1"/>
    </source>
</evidence>
<dbReference type="Proteomes" id="UP000029091">
    <property type="component" value="Unassembled WGS sequence"/>
</dbReference>
<reference evidence="1 2" key="1">
    <citation type="submission" date="2014-03" db="EMBL/GenBank/DDBJ databases">
        <title>Genomics of Bifidobacteria.</title>
        <authorList>
            <person name="Ventura M."/>
            <person name="Milani C."/>
            <person name="Lugli G.A."/>
        </authorList>
    </citation>
    <scope>NUCLEOTIDE SEQUENCE [LARGE SCALE GENOMIC DNA]</scope>
    <source>
        <strain evidence="2">JCM 15918</strain>
    </source>
</reference>
<organism evidence="1 2">
    <name type="scientific">Bifidobacterium adolescentis JCM 15918</name>
    <dbReference type="NCBI Taxonomy" id="1437612"/>
    <lineage>
        <taxon>Bacteria</taxon>
        <taxon>Bacillati</taxon>
        <taxon>Actinomycetota</taxon>
        <taxon>Actinomycetes</taxon>
        <taxon>Bifidobacteriales</taxon>
        <taxon>Bifidobacteriaceae</taxon>
        <taxon>Bifidobacterium</taxon>
    </lineage>
</organism>
<protein>
    <submittedName>
        <fullName evidence="1">Uncharacterized protein</fullName>
    </submittedName>
</protein>
<evidence type="ECO:0000313" key="2">
    <source>
        <dbReference type="Proteomes" id="UP000029091"/>
    </source>
</evidence>
<name>A0A087DRY9_BIFAD</name>
<accession>A0A087DRY9</accession>
<dbReference type="RefSeq" id="WP_033500268.1">
    <property type="nucleotide sequence ID" value="NZ_JDUX01000014.1"/>
</dbReference>
<dbReference type="AlphaFoldDB" id="A0A087DRY9"/>